<evidence type="ECO:0008006" key="4">
    <source>
        <dbReference type="Google" id="ProtNLM"/>
    </source>
</evidence>
<evidence type="ECO:0000313" key="3">
    <source>
        <dbReference type="Proteomes" id="UP001295423"/>
    </source>
</evidence>
<organism evidence="2 3">
    <name type="scientific">Cylindrotheca closterium</name>
    <dbReference type="NCBI Taxonomy" id="2856"/>
    <lineage>
        <taxon>Eukaryota</taxon>
        <taxon>Sar</taxon>
        <taxon>Stramenopiles</taxon>
        <taxon>Ochrophyta</taxon>
        <taxon>Bacillariophyta</taxon>
        <taxon>Bacillariophyceae</taxon>
        <taxon>Bacillariophycidae</taxon>
        <taxon>Bacillariales</taxon>
        <taxon>Bacillariaceae</taxon>
        <taxon>Cylindrotheca</taxon>
    </lineage>
</organism>
<proteinExistence type="predicted"/>
<dbReference type="Gene3D" id="3.30.420.10">
    <property type="entry name" value="Ribonuclease H-like superfamily/Ribonuclease H"/>
    <property type="match status" value="1"/>
</dbReference>
<gene>
    <name evidence="2" type="ORF">CYCCA115_LOCUS1638</name>
</gene>
<feature type="region of interest" description="Disordered" evidence="1">
    <location>
        <begin position="705"/>
        <end position="741"/>
    </location>
</feature>
<dbReference type="InterPro" id="IPR012337">
    <property type="entry name" value="RNaseH-like_sf"/>
</dbReference>
<name>A0AAD2CCL0_9STRA</name>
<evidence type="ECO:0000313" key="2">
    <source>
        <dbReference type="EMBL" id="CAJ1929247.1"/>
    </source>
</evidence>
<dbReference type="EMBL" id="CAKOGP040000073">
    <property type="protein sequence ID" value="CAJ1929247.1"/>
    <property type="molecule type" value="Genomic_DNA"/>
</dbReference>
<dbReference type="InterPro" id="IPR036397">
    <property type="entry name" value="RNaseH_sf"/>
</dbReference>
<keyword evidence="3" id="KW-1185">Reference proteome</keyword>
<feature type="compositionally biased region" description="Basic residues" evidence="1">
    <location>
        <begin position="731"/>
        <end position="741"/>
    </location>
</feature>
<dbReference type="SUPFAM" id="SSF53098">
    <property type="entry name" value="Ribonuclease H-like"/>
    <property type="match status" value="1"/>
</dbReference>
<dbReference type="Proteomes" id="UP001295423">
    <property type="component" value="Unassembled WGS sequence"/>
</dbReference>
<protein>
    <recommendedName>
        <fullName evidence="4">Integrase catalytic domain-containing protein</fullName>
    </recommendedName>
</protein>
<feature type="compositionally biased region" description="Acidic residues" evidence="1">
    <location>
        <begin position="624"/>
        <end position="640"/>
    </location>
</feature>
<dbReference type="GO" id="GO:0003676">
    <property type="term" value="F:nucleic acid binding"/>
    <property type="evidence" value="ECO:0007669"/>
    <property type="project" value="InterPro"/>
</dbReference>
<evidence type="ECO:0000256" key="1">
    <source>
        <dbReference type="SAM" id="MobiDB-lite"/>
    </source>
</evidence>
<feature type="region of interest" description="Disordered" evidence="1">
    <location>
        <begin position="619"/>
        <end position="640"/>
    </location>
</feature>
<comment type="caution">
    <text evidence="2">The sequence shown here is derived from an EMBL/GenBank/DDBJ whole genome shotgun (WGS) entry which is preliminary data.</text>
</comment>
<reference evidence="2" key="1">
    <citation type="submission" date="2023-08" db="EMBL/GenBank/DDBJ databases">
        <authorList>
            <person name="Audoor S."/>
            <person name="Bilcke G."/>
        </authorList>
    </citation>
    <scope>NUCLEOTIDE SEQUENCE</scope>
</reference>
<sequence>MNANGEIAFSGMQLSRQGFSGAQVRQGFDATQAQTPQAVKTGYFDTSNVLRDAIKGKDENGNDVYLIPCPAGTTNVELQANWHYASEDEDLPDFATEADRVVAQPPPFVMASSCMDSVMLRRSLIVLNKEDFLGRFPPPVYYDEDGIANVLAMRKMIAAGYRFTMDTDVDNAFVVHLYDHVIMDSGCTNTTICNGELMHGLRHAEKELDMHTNVGSRVLDKEGFLGIFPPPVYHDEGGIANALAMREMIAAGYRITMDTDADNAFIVHCDGNRKMQSVNHKGVYVLEQLGANVKRQVKSTRPTPKKKYDDFFSPPEELYQHNRSITVCIDHTEIENAKFLTCIDTTVRYHSCIPVQNLKTDPVFEALDKIFRRYNKAGFQVKIIKCDRAFIPLTDDMLDNMGVIIDPTAAGDHEPIAEQNNRTLKERVRVALPRLPYKVVPKVITECLGRQAAKLLNVFPEKDSISSHFSPQQLIDNVNINYKSDMVAELGQYVHAIGTDSNNSMEPRSIEVIYIEPTKGQRTGHQVLNLNTKKMISRPKVVVLPRDLETFQDGDQIAGVDDTDQGYLEEAFDQEYEPENENERDFNLHGQFNDIDDSKREELLADADNDVDDMPELTVRFQGDDDYESDDNLGDEGDEEEEPIVANFDQHQENVDRGTHDIRSLVTDLEDLQEPPEEEIVFESEEPQVAKVTRSGQTYVQAIMSGLNLSQDPKKPREWPLSRSGSSANKNKNRVATRRKH</sequence>
<dbReference type="AlphaFoldDB" id="A0AAD2CCL0"/>
<accession>A0AAD2CCL0</accession>